<feature type="region of interest" description="Disordered" evidence="1">
    <location>
        <begin position="190"/>
        <end position="234"/>
    </location>
</feature>
<organism evidence="2 3">
    <name type="scientific">Mycena maculata</name>
    <dbReference type="NCBI Taxonomy" id="230809"/>
    <lineage>
        <taxon>Eukaryota</taxon>
        <taxon>Fungi</taxon>
        <taxon>Dikarya</taxon>
        <taxon>Basidiomycota</taxon>
        <taxon>Agaricomycotina</taxon>
        <taxon>Agaricomycetes</taxon>
        <taxon>Agaricomycetidae</taxon>
        <taxon>Agaricales</taxon>
        <taxon>Marasmiineae</taxon>
        <taxon>Mycenaceae</taxon>
        <taxon>Mycena</taxon>
    </lineage>
</organism>
<dbReference type="EMBL" id="JARJLG010000034">
    <property type="protein sequence ID" value="KAJ7765847.1"/>
    <property type="molecule type" value="Genomic_DNA"/>
</dbReference>
<reference evidence="2" key="1">
    <citation type="submission" date="2023-03" db="EMBL/GenBank/DDBJ databases">
        <title>Massive genome expansion in bonnet fungi (Mycena s.s.) driven by repeated elements and novel gene families across ecological guilds.</title>
        <authorList>
            <consortium name="Lawrence Berkeley National Laboratory"/>
            <person name="Harder C.B."/>
            <person name="Miyauchi S."/>
            <person name="Viragh M."/>
            <person name="Kuo A."/>
            <person name="Thoen E."/>
            <person name="Andreopoulos B."/>
            <person name="Lu D."/>
            <person name="Skrede I."/>
            <person name="Drula E."/>
            <person name="Henrissat B."/>
            <person name="Morin E."/>
            <person name="Kohler A."/>
            <person name="Barry K."/>
            <person name="LaButti K."/>
            <person name="Morin E."/>
            <person name="Salamov A."/>
            <person name="Lipzen A."/>
            <person name="Mereny Z."/>
            <person name="Hegedus B."/>
            <person name="Baldrian P."/>
            <person name="Stursova M."/>
            <person name="Weitz H."/>
            <person name="Taylor A."/>
            <person name="Grigoriev I.V."/>
            <person name="Nagy L.G."/>
            <person name="Martin F."/>
            <person name="Kauserud H."/>
        </authorList>
    </citation>
    <scope>NUCLEOTIDE SEQUENCE</scope>
    <source>
        <strain evidence="2">CBHHK188m</strain>
    </source>
</reference>
<keyword evidence="3" id="KW-1185">Reference proteome</keyword>
<proteinExistence type="predicted"/>
<dbReference type="AlphaFoldDB" id="A0AAD7JJ00"/>
<evidence type="ECO:0000256" key="1">
    <source>
        <dbReference type="SAM" id="MobiDB-lite"/>
    </source>
</evidence>
<dbReference type="Proteomes" id="UP001215280">
    <property type="component" value="Unassembled WGS sequence"/>
</dbReference>
<evidence type="ECO:0000313" key="3">
    <source>
        <dbReference type="Proteomes" id="UP001215280"/>
    </source>
</evidence>
<protein>
    <submittedName>
        <fullName evidence="2">Uncharacterized protein</fullName>
    </submittedName>
</protein>
<feature type="compositionally biased region" description="Basic and acidic residues" evidence="1">
    <location>
        <begin position="101"/>
        <end position="121"/>
    </location>
</feature>
<gene>
    <name evidence="2" type="ORF">DFH07DRAFT_955518</name>
</gene>
<sequence length="260" mass="29935">MSTQTNRTYSEFFSSGLRAMAGTSYRRPYSGSSSPIIPANALKSSGRYNMLRNFARRARTSSSPTSFTPSENSMTSTRQQRRSSIVDLPSRLIWRMTRSPDSSDKNNDRTRQSYDGSYFDRDSTSYEKMTSIIDPFDASPNSSSFFIDFVEPPIPVAKPPPQRPQSFLILGEPTKTQSYLRFPLRRERPSSIQSMPLPSQSRRSSFQYCPPSRDKYDRSWALEEEEESPSPTWIEDVDEMHDPAANIDWRQFHVDLLHHD</sequence>
<accession>A0AAD7JJ00</accession>
<feature type="region of interest" description="Disordered" evidence="1">
    <location>
        <begin position="58"/>
        <end position="84"/>
    </location>
</feature>
<evidence type="ECO:0000313" key="2">
    <source>
        <dbReference type="EMBL" id="KAJ7765847.1"/>
    </source>
</evidence>
<comment type="caution">
    <text evidence="2">The sequence shown here is derived from an EMBL/GenBank/DDBJ whole genome shotgun (WGS) entry which is preliminary data.</text>
</comment>
<feature type="region of interest" description="Disordered" evidence="1">
    <location>
        <begin position="96"/>
        <end position="121"/>
    </location>
</feature>
<feature type="compositionally biased region" description="Low complexity" evidence="1">
    <location>
        <begin position="60"/>
        <end position="78"/>
    </location>
</feature>
<feature type="compositionally biased region" description="Basic and acidic residues" evidence="1">
    <location>
        <begin position="212"/>
        <end position="221"/>
    </location>
</feature>
<feature type="compositionally biased region" description="Polar residues" evidence="1">
    <location>
        <begin position="190"/>
        <end position="207"/>
    </location>
</feature>
<name>A0AAD7JJ00_9AGAR</name>